<proteinExistence type="inferred from homology"/>
<evidence type="ECO:0000313" key="5">
    <source>
        <dbReference type="EMBL" id="MDH6195653.1"/>
    </source>
</evidence>
<dbReference type="Gene3D" id="3.90.1300.10">
    <property type="entry name" value="Amidase signature (AS) domain"/>
    <property type="match status" value="1"/>
</dbReference>
<dbReference type="EMBL" id="JARXVE010000003">
    <property type="protein sequence ID" value="MDH6195653.1"/>
    <property type="molecule type" value="Genomic_DNA"/>
</dbReference>
<accession>A0ABT6KY69</accession>
<dbReference type="RefSeq" id="WP_280832285.1">
    <property type="nucleotide sequence ID" value="NZ_JARXVE010000003.1"/>
</dbReference>
<evidence type="ECO:0000259" key="4">
    <source>
        <dbReference type="Pfam" id="PF01425"/>
    </source>
</evidence>
<sequence length="492" mass="51959">MEFTTDLPAMTATETSRAVRARHLSPVEVIRAAIDVIERRNPTLNAVTYKGYDDALCHARKLEAALMRGEDIGLLAGVPTLMKDLFGHKPGWPATLGSLSALTDNLASEWSTFPARIEAAGGIVIGQTNSPAFGFRGTTDNKTFGPTRNPFDLSRNAGGSSGGSAAAVADGLVPLAGATDGGGSIRIPASWSGVVGFQPSVGRVPFLNRPNAFGPGFFLYEGPITRTVADCALAMTALQGYHPGDPGSLREQVDFLGAMAAGVRGKRIGFTPDYGIFPVDTCVAEVVAHSAAVFESLGASVHPVKLDIPFDQSELSDMWCRGTAIGIHQSMNQLAARGIDLRTACPDELPSAMMRWVDLVPHLTIDDLPRDHAMRTTVFDRFRAAFDNLDFIVAPTVACLPVTNSADGETQGPRDINGTAVDPLIGWCMTYFTNFTGNPSASVPAGLSNGLPVGMLVMGRPHDDAGVMAAIAAFEQAQPWSGIYALTAGRDL</sequence>
<keyword evidence="6" id="KW-1185">Reference proteome</keyword>
<dbReference type="PANTHER" id="PTHR11895:SF7">
    <property type="entry name" value="GLUTAMYL-TRNA(GLN) AMIDOTRANSFERASE SUBUNIT A, MITOCHONDRIAL"/>
    <property type="match status" value="1"/>
</dbReference>
<organism evidence="5 6">
    <name type="scientific">Mycolicibacterium frederiksbergense</name>
    <dbReference type="NCBI Taxonomy" id="117567"/>
    <lineage>
        <taxon>Bacteria</taxon>
        <taxon>Bacillati</taxon>
        <taxon>Actinomycetota</taxon>
        <taxon>Actinomycetes</taxon>
        <taxon>Mycobacteriales</taxon>
        <taxon>Mycobacteriaceae</taxon>
        <taxon>Mycolicibacterium</taxon>
    </lineage>
</organism>
<evidence type="ECO:0000313" key="6">
    <source>
        <dbReference type="Proteomes" id="UP001160130"/>
    </source>
</evidence>
<evidence type="ECO:0000256" key="2">
    <source>
        <dbReference type="ARBA" id="ARBA00009199"/>
    </source>
</evidence>
<reference evidence="5 6" key="1">
    <citation type="submission" date="2023-04" db="EMBL/GenBank/DDBJ databases">
        <title>Forest soil microbial communities from Buena Vista Peninsula, Colon Province, Panama.</title>
        <authorList>
            <person name="Bouskill N."/>
        </authorList>
    </citation>
    <scope>NUCLEOTIDE SEQUENCE [LARGE SCALE GENOMIC DNA]</scope>
    <source>
        <strain evidence="5 6">AC80</strain>
    </source>
</reference>
<dbReference type="EC" id="3.5.1.4" evidence="3"/>
<gene>
    <name evidence="5" type="ORF">M2272_002293</name>
</gene>
<comment type="caution">
    <text evidence="5">The sequence shown here is derived from an EMBL/GenBank/DDBJ whole genome shotgun (WGS) entry which is preliminary data.</text>
</comment>
<dbReference type="Proteomes" id="UP001160130">
    <property type="component" value="Unassembled WGS sequence"/>
</dbReference>
<dbReference type="InterPro" id="IPR023631">
    <property type="entry name" value="Amidase_dom"/>
</dbReference>
<dbReference type="InterPro" id="IPR036928">
    <property type="entry name" value="AS_sf"/>
</dbReference>
<dbReference type="PANTHER" id="PTHR11895">
    <property type="entry name" value="TRANSAMIDASE"/>
    <property type="match status" value="1"/>
</dbReference>
<dbReference type="Pfam" id="PF01425">
    <property type="entry name" value="Amidase"/>
    <property type="match status" value="1"/>
</dbReference>
<dbReference type="InterPro" id="IPR000120">
    <property type="entry name" value="Amidase"/>
</dbReference>
<evidence type="ECO:0000256" key="1">
    <source>
        <dbReference type="ARBA" id="ARBA00001311"/>
    </source>
</evidence>
<dbReference type="InterPro" id="IPR020556">
    <property type="entry name" value="Amidase_CS"/>
</dbReference>
<feature type="domain" description="Amidase" evidence="4">
    <location>
        <begin position="28"/>
        <end position="467"/>
    </location>
</feature>
<comment type="catalytic activity">
    <reaction evidence="1">
        <text>a monocarboxylic acid amide + H2O = a monocarboxylate + NH4(+)</text>
        <dbReference type="Rhea" id="RHEA:12020"/>
        <dbReference type="ChEBI" id="CHEBI:15377"/>
        <dbReference type="ChEBI" id="CHEBI:28938"/>
        <dbReference type="ChEBI" id="CHEBI:35757"/>
        <dbReference type="ChEBI" id="CHEBI:83628"/>
        <dbReference type="EC" id="3.5.1.4"/>
    </reaction>
</comment>
<dbReference type="SUPFAM" id="SSF75304">
    <property type="entry name" value="Amidase signature (AS) enzymes"/>
    <property type="match status" value="1"/>
</dbReference>
<protein>
    <recommendedName>
        <fullName evidence="3">amidase</fullName>
        <ecNumber evidence="3">3.5.1.4</ecNumber>
    </recommendedName>
</protein>
<dbReference type="PROSITE" id="PS00571">
    <property type="entry name" value="AMIDASES"/>
    <property type="match status" value="1"/>
</dbReference>
<name>A0ABT6KY69_9MYCO</name>
<comment type="similarity">
    <text evidence="2">Belongs to the amidase family.</text>
</comment>
<evidence type="ECO:0000256" key="3">
    <source>
        <dbReference type="ARBA" id="ARBA00012922"/>
    </source>
</evidence>